<dbReference type="Pfam" id="PF00657">
    <property type="entry name" value="Lipase_GDSL"/>
    <property type="match status" value="1"/>
</dbReference>
<dbReference type="InterPro" id="IPR001087">
    <property type="entry name" value="GDSL"/>
</dbReference>
<reference evidence="3" key="1">
    <citation type="submission" date="2023-05" db="EMBL/GenBank/DDBJ databases">
        <title>Mariniplasma microaerophilum sp. nov., a novel anaerobic mollicute isolated from terrestrial mud volcano, Taman Peninsula, Russia.</title>
        <authorList>
            <person name="Khomyakova M.A."/>
            <person name="Merkel A.Y."/>
            <person name="Slobodkin A.I."/>
        </authorList>
    </citation>
    <scope>NUCLEOTIDE SEQUENCE</scope>
    <source>
        <strain evidence="3">M4Ah</strain>
    </source>
</reference>
<evidence type="ECO:0000256" key="1">
    <source>
        <dbReference type="ARBA" id="ARBA00008668"/>
    </source>
</evidence>
<dbReference type="PANTHER" id="PTHR43695:SF1">
    <property type="entry name" value="RHAMNOGALACTURONAN ACETYLESTERASE"/>
    <property type="match status" value="1"/>
</dbReference>
<proteinExistence type="inferred from homology"/>
<dbReference type="CDD" id="cd01821">
    <property type="entry name" value="Rhamnogalacturan_acetylesterase_like"/>
    <property type="match status" value="1"/>
</dbReference>
<comment type="similarity">
    <text evidence="1">Belongs to the 'GDSL' lipolytic enzyme family.</text>
</comment>
<evidence type="ECO:0000313" key="4">
    <source>
        <dbReference type="Proteomes" id="UP001431532"/>
    </source>
</evidence>
<evidence type="ECO:0000256" key="2">
    <source>
        <dbReference type="ARBA" id="ARBA00022801"/>
    </source>
</evidence>
<dbReference type="Proteomes" id="UP001431532">
    <property type="component" value="Unassembled WGS sequence"/>
</dbReference>
<dbReference type="Gene3D" id="3.40.50.1110">
    <property type="entry name" value="SGNH hydrolase"/>
    <property type="match status" value="1"/>
</dbReference>
<dbReference type="SUPFAM" id="SSF52266">
    <property type="entry name" value="SGNH hydrolase"/>
    <property type="match status" value="1"/>
</dbReference>
<comment type="caution">
    <text evidence="3">The sequence shown here is derived from an EMBL/GenBank/DDBJ whole genome shotgun (WGS) entry which is preliminary data.</text>
</comment>
<organism evidence="3 4">
    <name type="scientific">Peloplasma aerotolerans</name>
    <dbReference type="NCBI Taxonomy" id="3044389"/>
    <lineage>
        <taxon>Bacteria</taxon>
        <taxon>Bacillati</taxon>
        <taxon>Mycoplasmatota</taxon>
        <taxon>Mollicutes</taxon>
        <taxon>Acholeplasmatales</taxon>
        <taxon>Acholeplasmataceae</taxon>
        <taxon>Peloplasma</taxon>
    </lineage>
</organism>
<accession>A0AAW6U5I2</accession>
<evidence type="ECO:0000313" key="3">
    <source>
        <dbReference type="EMBL" id="MDI6453172.1"/>
    </source>
</evidence>
<keyword evidence="2" id="KW-0378">Hydrolase</keyword>
<dbReference type="InterPro" id="IPR037459">
    <property type="entry name" value="RhgT-like"/>
</dbReference>
<dbReference type="EMBL" id="JASCXW010000019">
    <property type="protein sequence ID" value="MDI6453172.1"/>
    <property type="molecule type" value="Genomic_DNA"/>
</dbReference>
<gene>
    <name evidence="3" type="ORF">QJ521_06325</name>
</gene>
<dbReference type="PANTHER" id="PTHR43695">
    <property type="entry name" value="PUTATIVE (AFU_ORTHOLOGUE AFUA_2G17250)-RELATED"/>
    <property type="match status" value="1"/>
</dbReference>
<dbReference type="InterPro" id="IPR036514">
    <property type="entry name" value="SGNH_hydro_sf"/>
</dbReference>
<keyword evidence="4" id="KW-1185">Reference proteome</keyword>
<dbReference type="RefSeq" id="WP_282839602.1">
    <property type="nucleotide sequence ID" value="NZ_JASCXW010000019.1"/>
</dbReference>
<dbReference type="GO" id="GO:0016788">
    <property type="term" value="F:hydrolase activity, acting on ester bonds"/>
    <property type="evidence" value="ECO:0007669"/>
    <property type="project" value="InterPro"/>
</dbReference>
<name>A0AAW6U5I2_9MOLU</name>
<sequence length="217" mass="24876">MPKLFIAGDSTAATKLHSKRPETGWGELLDEFITPNLEVRNFAQNGKSTKSFIDDGLLDHIEREIDESDYMLIQFGHNDEKIDDQSRYTHPQTTYQENLLKFVLIAKKNQAIPILVTPISRRRFIDKKTLDPLAVGEYPKAMKAFAIKHQVELIDMFSITQKLYEDLGDELSKKLFLYLEPNEHENYPDGIQDDTHLSPYGAKLIASLIAVELKKII</sequence>
<dbReference type="AlphaFoldDB" id="A0AAW6U5I2"/>
<protein>
    <submittedName>
        <fullName evidence="3">Rhamnogalacturonan acetylesterase</fullName>
    </submittedName>
</protein>